<dbReference type="Proteomes" id="UP000440965">
    <property type="component" value="Unassembled WGS sequence"/>
</dbReference>
<organism evidence="1 2">
    <name type="scientific">Pseudomonas monteilii</name>
    <dbReference type="NCBI Taxonomy" id="76759"/>
    <lineage>
        <taxon>Bacteria</taxon>
        <taxon>Pseudomonadati</taxon>
        <taxon>Pseudomonadota</taxon>
        <taxon>Gammaproteobacteria</taxon>
        <taxon>Pseudomonadales</taxon>
        <taxon>Pseudomonadaceae</taxon>
        <taxon>Pseudomonas</taxon>
    </lineage>
</organism>
<sequence length="109" mass="12329">MHDIAEQLPAWLGGAGPKPLALLRACMTAHFSGRRTWVPGIPRRMRVSPTISTRGWIPWVRKRKPGSGEYVHRCEQLKRETEQAFEALALQLTEQELNLPLQGQPHQGV</sequence>
<accession>A0A7X3JR94</accession>
<proteinExistence type="predicted"/>
<evidence type="ECO:0000313" key="1">
    <source>
        <dbReference type="EMBL" id="MVF49776.1"/>
    </source>
</evidence>
<evidence type="ECO:0000313" key="2">
    <source>
        <dbReference type="Proteomes" id="UP000440965"/>
    </source>
</evidence>
<dbReference type="AlphaFoldDB" id="A0A7X3JR94"/>
<protein>
    <submittedName>
        <fullName evidence="1">Uncharacterized protein</fullName>
    </submittedName>
</protein>
<dbReference type="RefSeq" id="WP_156867316.1">
    <property type="nucleotide sequence ID" value="NZ_JACGDB010000018.1"/>
</dbReference>
<comment type="caution">
    <text evidence="1">The sequence shown here is derived from an EMBL/GenBank/DDBJ whole genome shotgun (WGS) entry which is preliminary data.</text>
</comment>
<name>A0A7X3JR94_9PSED</name>
<dbReference type="EMBL" id="WEIK01000007">
    <property type="protein sequence ID" value="MVF49776.1"/>
    <property type="molecule type" value="Genomic_DNA"/>
</dbReference>
<gene>
    <name evidence="1" type="ORF">F9Z43_10665</name>
</gene>
<reference evidence="1 2" key="1">
    <citation type="submission" date="2019-10" db="EMBL/GenBank/DDBJ databases">
        <title>XDR Pseudomonas monteilii producing IMP-16 from LCR.</title>
        <authorList>
            <person name="Ballaben A."/>
            <person name="Doi Y."/>
        </authorList>
    </citation>
    <scope>NUCLEOTIDE SEQUENCE [LARGE SCALE GENOMIC DNA]</scope>
    <source>
        <strain evidence="1 2">597/14</strain>
    </source>
</reference>